<accession>A0A0L9T9B6</accession>
<sequence>MLLLEEECTYVEGLTLEGQIVGNPTMSLSPMLDRNEKLEHYVKMKDPLTHCLKRVKLEELKKTALEKEEKTFHFLEPDEEEDEDIEKNPMKMSAKIVEKSPKIINELVKVIEKSSITKSVKALKRSTKVKDRRAIRKKKKSNLIERSKPSVR</sequence>
<proteinExistence type="predicted"/>
<gene>
    <name evidence="2" type="ORF">LR48_Vigan306s000100</name>
</gene>
<feature type="region of interest" description="Disordered" evidence="1">
    <location>
        <begin position="127"/>
        <end position="152"/>
    </location>
</feature>
<dbReference type="Proteomes" id="UP000053144">
    <property type="component" value="Unassembled WGS sequence"/>
</dbReference>
<dbReference type="EMBL" id="KQ258335">
    <property type="protein sequence ID" value="KOM26699.1"/>
    <property type="molecule type" value="Genomic_DNA"/>
</dbReference>
<organism evidence="2 3">
    <name type="scientific">Phaseolus angularis</name>
    <name type="common">Azuki bean</name>
    <name type="synonym">Vigna angularis</name>
    <dbReference type="NCBI Taxonomy" id="3914"/>
    <lineage>
        <taxon>Eukaryota</taxon>
        <taxon>Viridiplantae</taxon>
        <taxon>Streptophyta</taxon>
        <taxon>Embryophyta</taxon>
        <taxon>Tracheophyta</taxon>
        <taxon>Spermatophyta</taxon>
        <taxon>Magnoliopsida</taxon>
        <taxon>eudicotyledons</taxon>
        <taxon>Gunneridae</taxon>
        <taxon>Pentapetalae</taxon>
        <taxon>rosids</taxon>
        <taxon>fabids</taxon>
        <taxon>Fabales</taxon>
        <taxon>Fabaceae</taxon>
        <taxon>Papilionoideae</taxon>
        <taxon>50 kb inversion clade</taxon>
        <taxon>NPAAA clade</taxon>
        <taxon>indigoferoid/millettioid clade</taxon>
        <taxon>Phaseoleae</taxon>
        <taxon>Vigna</taxon>
    </lineage>
</organism>
<protein>
    <submittedName>
        <fullName evidence="2">Uncharacterized protein</fullName>
    </submittedName>
</protein>
<evidence type="ECO:0000313" key="2">
    <source>
        <dbReference type="EMBL" id="KOM26699.1"/>
    </source>
</evidence>
<feature type="compositionally biased region" description="Basic residues" evidence="1">
    <location>
        <begin position="127"/>
        <end position="141"/>
    </location>
</feature>
<evidence type="ECO:0000313" key="3">
    <source>
        <dbReference type="Proteomes" id="UP000053144"/>
    </source>
</evidence>
<evidence type="ECO:0000256" key="1">
    <source>
        <dbReference type="SAM" id="MobiDB-lite"/>
    </source>
</evidence>
<reference evidence="3" key="1">
    <citation type="journal article" date="2015" name="Proc. Natl. Acad. Sci. U.S.A.">
        <title>Genome sequencing of adzuki bean (Vigna angularis) provides insight into high starch and low fat accumulation and domestication.</title>
        <authorList>
            <person name="Yang K."/>
            <person name="Tian Z."/>
            <person name="Chen C."/>
            <person name="Luo L."/>
            <person name="Zhao B."/>
            <person name="Wang Z."/>
            <person name="Yu L."/>
            <person name="Li Y."/>
            <person name="Sun Y."/>
            <person name="Li W."/>
            <person name="Chen Y."/>
            <person name="Li Y."/>
            <person name="Zhang Y."/>
            <person name="Ai D."/>
            <person name="Zhao J."/>
            <person name="Shang C."/>
            <person name="Ma Y."/>
            <person name="Wu B."/>
            <person name="Wang M."/>
            <person name="Gao L."/>
            <person name="Sun D."/>
            <person name="Zhang P."/>
            <person name="Guo F."/>
            <person name="Wang W."/>
            <person name="Li Y."/>
            <person name="Wang J."/>
            <person name="Varshney R.K."/>
            <person name="Wang J."/>
            <person name="Ling H.Q."/>
            <person name="Wan P."/>
        </authorList>
    </citation>
    <scope>NUCLEOTIDE SEQUENCE</scope>
    <source>
        <strain evidence="3">cv. Jingnong 6</strain>
    </source>
</reference>
<feature type="compositionally biased region" description="Basic and acidic residues" evidence="1">
    <location>
        <begin position="142"/>
        <end position="152"/>
    </location>
</feature>
<name>A0A0L9T9B6_PHAAN</name>
<dbReference type="AlphaFoldDB" id="A0A0L9T9B6"/>
<dbReference type="Gramene" id="KOM26699">
    <property type="protein sequence ID" value="KOM26699"/>
    <property type="gene ID" value="LR48_Vigan306s000100"/>
</dbReference>